<keyword evidence="11" id="KW-1185">Reference proteome</keyword>
<evidence type="ECO:0000256" key="2">
    <source>
        <dbReference type="ARBA" id="ARBA00022448"/>
    </source>
</evidence>
<dbReference type="InterPro" id="IPR035906">
    <property type="entry name" value="MetI-like_sf"/>
</dbReference>
<dbReference type="AlphaFoldDB" id="A0A5R9GCP1"/>
<feature type="transmembrane region" description="Helical" evidence="8">
    <location>
        <begin position="109"/>
        <end position="131"/>
    </location>
</feature>
<dbReference type="CDD" id="cd06261">
    <property type="entry name" value="TM_PBP2"/>
    <property type="match status" value="1"/>
</dbReference>
<protein>
    <submittedName>
        <fullName evidence="10">ABC transporter permease</fullName>
    </submittedName>
</protein>
<keyword evidence="3" id="KW-1003">Cell membrane</keyword>
<feature type="transmembrane region" description="Helical" evidence="8">
    <location>
        <begin position="189"/>
        <end position="215"/>
    </location>
</feature>
<evidence type="ECO:0000313" key="11">
    <source>
        <dbReference type="Proteomes" id="UP000309676"/>
    </source>
</evidence>
<evidence type="ECO:0000313" key="10">
    <source>
        <dbReference type="EMBL" id="TLS52086.1"/>
    </source>
</evidence>
<dbReference type="Pfam" id="PF00528">
    <property type="entry name" value="BPD_transp_1"/>
    <property type="match status" value="1"/>
</dbReference>
<evidence type="ECO:0000256" key="5">
    <source>
        <dbReference type="ARBA" id="ARBA00022692"/>
    </source>
</evidence>
<gene>
    <name evidence="10" type="ORF">FE782_12040</name>
</gene>
<comment type="caution">
    <text evidence="10">The sequence shown here is derived from an EMBL/GenBank/DDBJ whole genome shotgun (WGS) entry which is preliminary data.</text>
</comment>
<evidence type="ECO:0000259" key="9">
    <source>
        <dbReference type="PROSITE" id="PS50928"/>
    </source>
</evidence>
<feature type="domain" description="ABC transmembrane type-1" evidence="9">
    <location>
        <begin position="72"/>
        <end position="257"/>
    </location>
</feature>
<dbReference type="RefSeq" id="WP_138194330.1">
    <property type="nucleotide sequence ID" value="NZ_VCIW01000006.1"/>
</dbReference>
<feature type="transmembrane region" description="Helical" evidence="8">
    <location>
        <begin position="12"/>
        <end position="41"/>
    </location>
</feature>
<accession>A0A5R9GCP1</accession>
<comment type="subcellular location">
    <subcellularLocation>
        <location evidence="1">Cell inner membrane</location>
        <topology evidence="1">Multi-pass membrane protein</topology>
    </subcellularLocation>
    <subcellularLocation>
        <location evidence="8">Cell membrane</location>
        <topology evidence="8">Multi-pass membrane protein</topology>
    </subcellularLocation>
</comment>
<evidence type="ECO:0000256" key="4">
    <source>
        <dbReference type="ARBA" id="ARBA00022519"/>
    </source>
</evidence>
<organism evidence="10 11">
    <name type="scientific">Paenibacillus antri</name>
    <dbReference type="NCBI Taxonomy" id="2582848"/>
    <lineage>
        <taxon>Bacteria</taxon>
        <taxon>Bacillati</taxon>
        <taxon>Bacillota</taxon>
        <taxon>Bacilli</taxon>
        <taxon>Bacillales</taxon>
        <taxon>Paenibacillaceae</taxon>
        <taxon>Paenibacillus</taxon>
    </lineage>
</organism>
<reference evidence="10 11" key="1">
    <citation type="submission" date="2019-05" db="EMBL/GenBank/DDBJ databases">
        <authorList>
            <person name="Narsing Rao M.P."/>
            <person name="Li W.J."/>
        </authorList>
    </citation>
    <scope>NUCLEOTIDE SEQUENCE [LARGE SCALE GENOMIC DNA]</scope>
    <source>
        <strain evidence="10 11">SYSU_K30003</strain>
    </source>
</reference>
<dbReference type="InterPro" id="IPR000515">
    <property type="entry name" value="MetI-like"/>
</dbReference>
<dbReference type="Proteomes" id="UP000309676">
    <property type="component" value="Unassembled WGS sequence"/>
</dbReference>
<keyword evidence="5 8" id="KW-0812">Transmembrane</keyword>
<evidence type="ECO:0000256" key="3">
    <source>
        <dbReference type="ARBA" id="ARBA00022475"/>
    </source>
</evidence>
<dbReference type="SUPFAM" id="SSF161098">
    <property type="entry name" value="MetI-like"/>
    <property type="match status" value="1"/>
</dbReference>
<dbReference type="GO" id="GO:0055085">
    <property type="term" value="P:transmembrane transport"/>
    <property type="evidence" value="ECO:0007669"/>
    <property type="project" value="InterPro"/>
</dbReference>
<name>A0A5R9GCP1_9BACL</name>
<evidence type="ECO:0000256" key="1">
    <source>
        <dbReference type="ARBA" id="ARBA00004429"/>
    </source>
</evidence>
<keyword evidence="2 8" id="KW-0813">Transport</keyword>
<feature type="transmembrane region" description="Helical" evidence="8">
    <location>
        <begin position="137"/>
        <end position="157"/>
    </location>
</feature>
<evidence type="ECO:0000256" key="7">
    <source>
        <dbReference type="ARBA" id="ARBA00023136"/>
    </source>
</evidence>
<dbReference type="PANTHER" id="PTHR43357:SF4">
    <property type="entry name" value="INNER MEMBRANE ABC TRANSPORTER PERMEASE PROTEIN YDCV"/>
    <property type="match status" value="1"/>
</dbReference>
<feature type="transmembrane region" description="Helical" evidence="8">
    <location>
        <begin position="235"/>
        <end position="256"/>
    </location>
</feature>
<dbReference type="OrthoDB" id="9782004at2"/>
<keyword evidence="4" id="KW-0997">Cell inner membrane</keyword>
<dbReference type="GO" id="GO:0005886">
    <property type="term" value="C:plasma membrane"/>
    <property type="evidence" value="ECO:0007669"/>
    <property type="project" value="UniProtKB-SubCell"/>
</dbReference>
<dbReference type="PANTHER" id="PTHR43357">
    <property type="entry name" value="INNER MEMBRANE ABC TRANSPORTER PERMEASE PROTEIN YDCV"/>
    <property type="match status" value="1"/>
</dbReference>
<dbReference type="EMBL" id="VCIW01000006">
    <property type="protein sequence ID" value="TLS52086.1"/>
    <property type="molecule type" value="Genomic_DNA"/>
</dbReference>
<dbReference type="PROSITE" id="PS50928">
    <property type="entry name" value="ABC_TM1"/>
    <property type="match status" value="1"/>
</dbReference>
<evidence type="ECO:0000256" key="6">
    <source>
        <dbReference type="ARBA" id="ARBA00022989"/>
    </source>
</evidence>
<dbReference type="Gene3D" id="1.10.3720.10">
    <property type="entry name" value="MetI-like"/>
    <property type="match status" value="1"/>
</dbReference>
<evidence type="ECO:0000256" key="8">
    <source>
        <dbReference type="RuleBase" id="RU363032"/>
    </source>
</evidence>
<keyword evidence="6 8" id="KW-1133">Transmembrane helix</keyword>
<sequence length="267" mass="29348">MLSAGTEKGLGWLLKAVYVVAGFLCFLFIVAPSLLLVLAAFSEAKYFSFPPKGFSLHWFQEMAAHAGYRQSVVRSIEIATLSTLLSVGVALPTALSLKKSGNKTIEAIVLAPLFFPLVIWALGLIQFYGMIGFSRSSFSIILAHTVMIMPFVFRIILQSMREMSGWLEEAAYSLGAGKWRTFLKVTLPIVAPGILVGAIFGFLVSFTDVTLTMFIAGSGEATFPVRVYSEQIQGLNPIVLAWSVVFTVLIFVMSFVGEKIGRWSRFF</sequence>
<comment type="similarity">
    <text evidence="8">Belongs to the binding-protein-dependent transport system permease family.</text>
</comment>
<keyword evidence="7 8" id="KW-0472">Membrane</keyword>
<proteinExistence type="inferred from homology"/>